<evidence type="ECO:0000313" key="12">
    <source>
        <dbReference type="RefSeq" id="XP_013408492.1"/>
    </source>
</evidence>
<organism evidence="11 12">
    <name type="scientific">Lingula anatina</name>
    <name type="common">Brachiopod</name>
    <name type="synonym">Lingula unguis</name>
    <dbReference type="NCBI Taxonomy" id="7574"/>
    <lineage>
        <taxon>Eukaryota</taxon>
        <taxon>Metazoa</taxon>
        <taxon>Spiralia</taxon>
        <taxon>Lophotrochozoa</taxon>
        <taxon>Brachiopoda</taxon>
        <taxon>Linguliformea</taxon>
        <taxon>Lingulata</taxon>
        <taxon>Lingulida</taxon>
        <taxon>Linguloidea</taxon>
        <taxon>Lingulidae</taxon>
        <taxon>Lingula</taxon>
    </lineage>
</organism>
<evidence type="ECO:0000256" key="4">
    <source>
        <dbReference type="ARBA" id="ARBA00023186"/>
    </source>
</evidence>
<dbReference type="GeneID" id="106172370"/>
<comment type="subunit">
    <text evidence="6">Interacts with UQCRFS1.</text>
</comment>
<dbReference type="RefSeq" id="XP_013408492.1">
    <property type="nucleotide sequence ID" value="XM_013553038.1"/>
</dbReference>
<keyword evidence="11" id="KW-1185">Reference proteome</keyword>
<dbReference type="OrthoDB" id="529194at2759"/>
<evidence type="ECO:0000259" key="10">
    <source>
        <dbReference type="Pfam" id="PF05347"/>
    </source>
</evidence>
<dbReference type="Proteomes" id="UP000085678">
    <property type="component" value="Unplaced"/>
</dbReference>
<reference evidence="12" key="1">
    <citation type="submission" date="2025-08" db="UniProtKB">
        <authorList>
            <consortium name="RefSeq"/>
        </authorList>
    </citation>
    <scope>IDENTIFICATION</scope>
    <source>
        <tissue evidence="12">Gonads</tissue>
    </source>
</reference>
<comment type="function">
    <text evidence="5">Assembly factor required for Rieske Fe-S protein UQCRFS1 incorporation into the cytochrome b-c1 (CIII) complex. Functions as a chaperone, binding to this subunit within the mitochondrial matrix and stabilizing it prior to its translocation and insertion into the late CIII dimeric intermediate within the mitochondrial inner membrane.</text>
</comment>
<feature type="region of interest" description="Disordered" evidence="9">
    <location>
        <begin position="125"/>
        <end position="144"/>
    </location>
</feature>
<dbReference type="GO" id="GO:0005759">
    <property type="term" value="C:mitochondrial matrix"/>
    <property type="evidence" value="ECO:0007669"/>
    <property type="project" value="UniProtKB-SubCell"/>
</dbReference>
<evidence type="ECO:0000256" key="7">
    <source>
        <dbReference type="ARBA" id="ARBA00026165"/>
    </source>
</evidence>
<dbReference type="PANTHER" id="PTHR46749:SF1">
    <property type="entry name" value="COMPLEX III ASSEMBLY FACTOR LYRM7"/>
    <property type="match status" value="1"/>
</dbReference>
<evidence type="ECO:0000313" key="11">
    <source>
        <dbReference type="Proteomes" id="UP000085678"/>
    </source>
</evidence>
<name>A0A1S3JDL3_LINAN</name>
<feature type="domain" description="Complex 1 LYR protein" evidence="10">
    <location>
        <begin position="33"/>
        <end position="87"/>
    </location>
</feature>
<keyword evidence="3" id="KW-0496">Mitochondrion</keyword>
<dbReference type="InterPro" id="IPR045298">
    <property type="entry name" value="Complex1_LYR_LYRM7"/>
</dbReference>
<keyword evidence="4" id="KW-0143">Chaperone</keyword>
<evidence type="ECO:0000256" key="5">
    <source>
        <dbReference type="ARBA" id="ARBA00025430"/>
    </source>
</evidence>
<accession>A0A1S3JDL3</accession>
<dbReference type="AlphaFoldDB" id="A0A1S3JDL3"/>
<sequence>MRRKVADDVSCLKNRKNKRELFTTPKRMSFRNQVLAAFKQLHKTRKVVFEGDTYALKLTQDKINEEFKKNKYETDSDKIKELIKIANDSETILRKNVVQLKLKEDTKDEERQTWEMKIREDTEMHDFTEPWVPPPVNKKQKKCS</sequence>
<dbReference type="InParanoid" id="A0A1S3JDL3"/>
<dbReference type="CDD" id="cd20267">
    <property type="entry name" value="Complex1_LYR_LYRM7"/>
    <property type="match status" value="1"/>
</dbReference>
<dbReference type="GO" id="GO:0044183">
    <property type="term" value="F:protein folding chaperone"/>
    <property type="evidence" value="ECO:0007669"/>
    <property type="project" value="TreeGrafter"/>
</dbReference>
<evidence type="ECO:0000256" key="6">
    <source>
        <dbReference type="ARBA" id="ARBA00025809"/>
    </source>
</evidence>
<gene>
    <name evidence="12" type="primary">LOC106172370</name>
</gene>
<comment type="similarity">
    <text evidence="2">Belongs to the complex I LYR family.</text>
</comment>
<dbReference type="InterPro" id="IPR008011">
    <property type="entry name" value="Complex1_LYR_dom"/>
</dbReference>
<dbReference type="STRING" id="7574.A0A1S3JDL3"/>
<evidence type="ECO:0000256" key="1">
    <source>
        <dbReference type="ARBA" id="ARBA00004305"/>
    </source>
</evidence>
<dbReference type="InterPro" id="IPR050435">
    <property type="entry name" value="MZM1/LYRM7"/>
</dbReference>
<evidence type="ECO:0000256" key="9">
    <source>
        <dbReference type="SAM" id="MobiDB-lite"/>
    </source>
</evidence>
<evidence type="ECO:0000256" key="2">
    <source>
        <dbReference type="ARBA" id="ARBA00009508"/>
    </source>
</evidence>
<protein>
    <recommendedName>
        <fullName evidence="7">Complex III assembly factor LYRM7</fullName>
    </recommendedName>
    <alternativeName>
        <fullName evidence="8">LYR motif-containing protein 7</fullName>
    </alternativeName>
</protein>
<evidence type="ECO:0000256" key="8">
    <source>
        <dbReference type="ARBA" id="ARBA00031830"/>
    </source>
</evidence>
<dbReference type="PANTHER" id="PTHR46749">
    <property type="entry name" value="COMPLEX III ASSEMBLY FACTOR LYRM7"/>
    <property type="match status" value="1"/>
</dbReference>
<dbReference type="GO" id="GO:0034551">
    <property type="term" value="P:mitochondrial respiratory chain complex III assembly"/>
    <property type="evidence" value="ECO:0007669"/>
    <property type="project" value="InterPro"/>
</dbReference>
<dbReference type="Pfam" id="PF05347">
    <property type="entry name" value="Complex1_LYR"/>
    <property type="match status" value="1"/>
</dbReference>
<dbReference type="FunCoup" id="A0A1S3JDL3">
    <property type="interactions" value="253"/>
</dbReference>
<evidence type="ECO:0000256" key="3">
    <source>
        <dbReference type="ARBA" id="ARBA00023128"/>
    </source>
</evidence>
<comment type="subcellular location">
    <subcellularLocation>
        <location evidence="1">Mitochondrion matrix</location>
    </subcellularLocation>
</comment>
<proteinExistence type="inferred from homology"/>